<accession>A0A8D0N393</accession>
<organism evidence="2 3">
    <name type="scientific">Sus scrofa</name>
    <name type="common">Pig</name>
    <dbReference type="NCBI Taxonomy" id="9823"/>
    <lineage>
        <taxon>Eukaryota</taxon>
        <taxon>Metazoa</taxon>
        <taxon>Chordata</taxon>
        <taxon>Craniata</taxon>
        <taxon>Vertebrata</taxon>
        <taxon>Euteleostomi</taxon>
        <taxon>Mammalia</taxon>
        <taxon>Eutheria</taxon>
        <taxon>Laurasiatheria</taxon>
        <taxon>Artiodactyla</taxon>
        <taxon>Suina</taxon>
        <taxon>Suidae</taxon>
        <taxon>Sus</taxon>
    </lineage>
</organism>
<feature type="transmembrane region" description="Helical" evidence="1">
    <location>
        <begin position="7"/>
        <end position="26"/>
    </location>
</feature>
<protein>
    <submittedName>
        <fullName evidence="2">Uncharacterized protein</fullName>
    </submittedName>
</protein>
<keyword evidence="1" id="KW-1133">Transmembrane helix</keyword>
<evidence type="ECO:0000256" key="1">
    <source>
        <dbReference type="SAM" id="Phobius"/>
    </source>
</evidence>
<dbReference type="Proteomes" id="UP000694726">
    <property type="component" value="Unplaced"/>
</dbReference>
<dbReference type="AlphaFoldDB" id="A0A8D0N393"/>
<evidence type="ECO:0000313" key="3">
    <source>
        <dbReference type="Proteomes" id="UP000694726"/>
    </source>
</evidence>
<keyword evidence="1" id="KW-0812">Transmembrane</keyword>
<dbReference type="Ensembl" id="ENSSSCT00025060240.1">
    <property type="protein sequence ID" value="ENSSSCP00025025538.1"/>
    <property type="gene ID" value="ENSSSCG00025044409.1"/>
</dbReference>
<feature type="transmembrane region" description="Helical" evidence="1">
    <location>
        <begin position="46"/>
        <end position="65"/>
    </location>
</feature>
<dbReference type="Proteomes" id="UP000694728">
    <property type="component" value="Unplaced"/>
</dbReference>
<reference evidence="2" key="1">
    <citation type="submission" date="2025-05" db="UniProtKB">
        <authorList>
            <consortium name="Ensembl"/>
        </authorList>
    </citation>
    <scope>IDENTIFICATION</scope>
</reference>
<dbReference type="Proteomes" id="UP000694723">
    <property type="component" value="Unplaced"/>
</dbReference>
<name>A0A8D0N393_PIG</name>
<dbReference type="Ensembl" id="ENSSSCT00045042339.1">
    <property type="protein sequence ID" value="ENSSSCP00045029388.1"/>
    <property type="gene ID" value="ENSSSCG00045024866.1"/>
</dbReference>
<dbReference type="Ensembl" id="ENSSSCT00060017126.1">
    <property type="protein sequence ID" value="ENSSSCP00060006802.1"/>
    <property type="gene ID" value="ENSSSCG00060013049.1"/>
</dbReference>
<dbReference type="Proteomes" id="UP000694571">
    <property type="component" value="Unplaced"/>
</dbReference>
<sequence>MRISISIHVAVNGIILLFLMAEWYSIVYIYDIFLIHSFVNEHLGCFHVLAIVNSAAVNIQVHVSFSRKISSGYMPKSGISGSYGSSLFSFLRYLHTVFHGGCTNLHSCQQCRRVPFSPHPLQHLLFVDLMLTKFPFQFHYNYSDL</sequence>
<dbReference type="Proteomes" id="UP000694727">
    <property type="component" value="Unplaced"/>
</dbReference>
<dbReference type="Proteomes" id="UP000694722">
    <property type="component" value="Unplaced"/>
</dbReference>
<dbReference type="Ensembl" id="ENSSSCT00050092957.1">
    <property type="protein sequence ID" value="ENSSSCP00050040097.1"/>
    <property type="gene ID" value="ENSSSCG00050068125.1"/>
</dbReference>
<evidence type="ECO:0000313" key="2">
    <source>
        <dbReference type="Ensembl" id="ENSSSCP00015012625.1"/>
    </source>
</evidence>
<dbReference type="Ensembl" id="ENSSSCT00040091274.1">
    <property type="protein sequence ID" value="ENSSSCP00040040220.1"/>
    <property type="gene ID" value="ENSSSCG00040066808.1"/>
</dbReference>
<proteinExistence type="predicted"/>
<keyword evidence="1" id="KW-0472">Membrane</keyword>
<dbReference type="Ensembl" id="ENSSSCT00015031852.1">
    <property type="protein sequence ID" value="ENSSSCP00015012625.1"/>
    <property type="gene ID" value="ENSSSCG00015024056.1"/>
</dbReference>